<dbReference type="RefSeq" id="WP_087133246.1">
    <property type="nucleotide sequence ID" value="NZ_FUKP01000001.1"/>
</dbReference>
<gene>
    <name evidence="1" type="ORF">FM125_00065</name>
</gene>
<protein>
    <recommendedName>
        <fullName evidence="3">Fis family transcriptional regulator</fullName>
    </recommendedName>
</protein>
<accession>A0A1R4I6S2</accession>
<dbReference type="EMBL" id="FUKP01000001">
    <property type="protein sequence ID" value="SJN15314.1"/>
    <property type="molecule type" value="Genomic_DNA"/>
</dbReference>
<proteinExistence type="predicted"/>
<dbReference type="AlphaFoldDB" id="A0A1R4I6S2"/>
<dbReference type="Proteomes" id="UP000196230">
    <property type="component" value="Unassembled WGS sequence"/>
</dbReference>
<evidence type="ECO:0000313" key="2">
    <source>
        <dbReference type="Proteomes" id="UP000196230"/>
    </source>
</evidence>
<name>A0A1R4I6S2_9MICC</name>
<sequence length="187" mass="19631">MRWDGLFADLEAQWERQLHAQTLAEAAELTRGEWAALPLAARLRGARGRPLRLLLRHGHQCELTVQAVGEGWIGGRTPGGDSVLVRQAAITAVDGPLAAAVTAEGHLGGGPTLGSVLRRVARSRAAVEVVALDGAVVVEGTVDRVGADHIDVARHARDDARRASSVRGVLVVPLEAVALVRTAGHAL</sequence>
<evidence type="ECO:0000313" key="1">
    <source>
        <dbReference type="EMBL" id="SJN15314.1"/>
    </source>
</evidence>
<evidence type="ECO:0008006" key="3">
    <source>
        <dbReference type="Google" id="ProtNLM"/>
    </source>
</evidence>
<reference evidence="1 2" key="1">
    <citation type="submission" date="2017-02" db="EMBL/GenBank/DDBJ databases">
        <authorList>
            <person name="Peterson S.W."/>
        </authorList>
    </citation>
    <scope>NUCLEOTIDE SEQUENCE [LARGE SCALE GENOMIC DNA]</scope>
    <source>
        <strain evidence="1 2">2B3F</strain>
    </source>
</reference>
<organism evidence="1 2">
    <name type="scientific">Micrococcus lylae</name>
    <dbReference type="NCBI Taxonomy" id="1273"/>
    <lineage>
        <taxon>Bacteria</taxon>
        <taxon>Bacillati</taxon>
        <taxon>Actinomycetota</taxon>
        <taxon>Actinomycetes</taxon>
        <taxon>Micrococcales</taxon>
        <taxon>Micrococcaceae</taxon>
        <taxon>Micrococcus</taxon>
    </lineage>
</organism>